<keyword evidence="3" id="KW-1185">Reference proteome</keyword>
<feature type="compositionally biased region" description="Polar residues" evidence="1">
    <location>
        <begin position="1473"/>
        <end position="1490"/>
    </location>
</feature>
<organism evidence="2 3">
    <name type="scientific">Orchesella dallaii</name>
    <dbReference type="NCBI Taxonomy" id="48710"/>
    <lineage>
        <taxon>Eukaryota</taxon>
        <taxon>Metazoa</taxon>
        <taxon>Ecdysozoa</taxon>
        <taxon>Arthropoda</taxon>
        <taxon>Hexapoda</taxon>
        <taxon>Collembola</taxon>
        <taxon>Entomobryomorpha</taxon>
        <taxon>Entomobryoidea</taxon>
        <taxon>Orchesellidae</taxon>
        <taxon>Orchesellinae</taxon>
        <taxon>Orchesella</taxon>
    </lineage>
</organism>
<feature type="compositionally biased region" description="Polar residues" evidence="1">
    <location>
        <begin position="1417"/>
        <end position="1433"/>
    </location>
</feature>
<feature type="region of interest" description="Disordered" evidence="1">
    <location>
        <begin position="1473"/>
        <end position="1494"/>
    </location>
</feature>
<name>A0ABP1RDE2_9HEXA</name>
<reference evidence="2 3" key="1">
    <citation type="submission" date="2024-08" db="EMBL/GenBank/DDBJ databases">
        <authorList>
            <person name="Cucini C."/>
            <person name="Frati F."/>
        </authorList>
    </citation>
    <scope>NUCLEOTIDE SEQUENCE [LARGE SCALE GENOMIC DNA]</scope>
</reference>
<accession>A0ABP1RDE2</accession>
<feature type="region of interest" description="Disordered" evidence="1">
    <location>
        <begin position="753"/>
        <end position="782"/>
    </location>
</feature>
<dbReference type="EMBL" id="CAXLJM020000071">
    <property type="protein sequence ID" value="CAL8126158.1"/>
    <property type="molecule type" value="Genomic_DNA"/>
</dbReference>
<gene>
    <name evidence="2" type="ORF">ODALV1_LOCUS21293</name>
</gene>
<evidence type="ECO:0000256" key="1">
    <source>
        <dbReference type="SAM" id="MobiDB-lite"/>
    </source>
</evidence>
<evidence type="ECO:0000313" key="3">
    <source>
        <dbReference type="Proteomes" id="UP001642540"/>
    </source>
</evidence>
<feature type="region of interest" description="Disordered" evidence="1">
    <location>
        <begin position="1629"/>
        <end position="1650"/>
    </location>
</feature>
<feature type="region of interest" description="Disordered" evidence="1">
    <location>
        <begin position="909"/>
        <end position="935"/>
    </location>
</feature>
<evidence type="ECO:0000313" key="2">
    <source>
        <dbReference type="EMBL" id="CAL8126158.1"/>
    </source>
</evidence>
<proteinExistence type="predicted"/>
<feature type="compositionally biased region" description="Acidic residues" evidence="1">
    <location>
        <begin position="926"/>
        <end position="935"/>
    </location>
</feature>
<feature type="region of interest" description="Disordered" evidence="1">
    <location>
        <begin position="1359"/>
        <end position="1450"/>
    </location>
</feature>
<feature type="compositionally biased region" description="Low complexity" evidence="1">
    <location>
        <begin position="1381"/>
        <end position="1400"/>
    </location>
</feature>
<protein>
    <submittedName>
        <fullName evidence="2">Uncharacterized protein</fullName>
    </submittedName>
</protein>
<sequence length="1708" mass="191958">MSLELVISSHILTFNQDNSCFKFRQSNPIKMKAVVLDKFATVGLPDFDTPGLGRNWSIVALSQQLIDEKLLKNVHYEESKTRSLDLVVIGNENKIALLNLQAFKLFPSHLATSMIRQSLAHHFTEDGSLLFGIQTSGDLFVVTDHLKTVKHIRRPYFIKLSRSAPSWYSRVSRRLSNMVGFLTENNLVVPEEVSSQRIMISSWLATSQKFNGIFPLITSLPDGFAVFCALSPQDCFIFLTSYETALRQRSIGNFKGNSVPGRWHRILMDRSFIRRWLEEKDQLWFEAQLCSSFDEEDNEVIGGAMLYAVPVNTEFHLVYGIISRLNSHFRLAWEIIHFELDCPLVGESKDASSLSLGSRFFARLSSDCTKIAVVINTHVAAYVHVENLPAPFYELPVKLTRRRVPFCPHGDYDGTQFFKRECWVSDIQWIAEDGYFAVMTQCGCLSIFHSSGSPMIIKTKLPERSDHQNPDEEKSARFYLPVFQRQQISARPRRGQPPYPTLKWVKSQQVLSCSSGLKIELFSLKRVFNLNDDFCEDEELMSRCSAMNSDKLVRNDSLTLLYAPMESQASGFSETDKESLPEVDIDDVRVSVYPTSPRRGGRTEGEMGFQHCHNSVYTSLLDTKFKPKFTPAPPTSANEHEVVVSPVFVYREHKTPIKYVSVEDDEYDIYGDCSTTTSGGSGGEENLREVEDDGIAKDVVSTVEKLVSSCDEDEEEVKEESTPLFTQTSADRDKTLNNNVYNLEYDHSTNSAVSIESAPEPETSFDPDHVPSPQATPRGCLSLPDLDTRFDLRIQTKSRVDLSPQPPSTVNTITTVESYSPPFTCTSIPTSTDDDDARQNVQVEETWSSQLELKIPSVPSILGVVVSQRKLVSVETFVQTVPVKISELVTVEEVGLPYSPIAPVKNNEERDLKEKVSASSSSGEPVTEEEEESELDILQVDGDPQGFNESAEVEAENNNNISQFRFDELKEKQEDDKNCQVKDEAAKLVNNLIFLSQSCSAVGCQTQTAKPSKDNHGTQTLRHTIKSEKEVEVAFRERCRPYCIITEPPPPTSISDTGPLSQTSRHTLQGEQLEFNKAALDQMTYKSILVPDAIRKSKRKRSKKVTLVEGDEVLQKKQLMIEQEENNNENRVSRSISLSRLSEEAIEKIVAATTEDEIELQNTPSGSKEIWEQAARQFQQKVNRFVKEKRRRCSSSTSVSIDSELELEETVKMLGSLPNIKGEAMCQVEAEPHAIEVDGFELKENQYEPDAQEQLNSIPKTDDPTKQSRTWNRILWLRNGEPPVEKFQGRTLPYDASSDTELVEELKRRLQKLKFQQEQCKISGNRELTKFMSSWALASESVLPDLNLQDMMIQPVVFPEPMEPSPEIKPELDHQSPLSPPNLSSPAPQQHQQAAKEPPQMSKSQPVFVFPGPPSLKRNQSHQIVNNKNSGMGMSQPYPHPLLLPQTPKKKVHRPQAIYIAPSMQLPLPNFTLRSPNQSQKKAKRTSISAGKTKASIDLTANRSSSHFVKTQPGTTKITKSPIQTYPLTPRVNSTTSAIIQSAQFQSLLNRRSVKKTGCAACSQNFFNNSNNTSTKNDGRDKRRTMKTFVAKVKRVANVENADVNLERTVDLDKLMDLRGKLPVVPEPVEKIPIGGGGSSQSGGNDSYSQGKGSWIGYKLGESSERDKLSRRVSFSDPIAIVKTMSPSDLKDAFQLEDNPSVDDWTWP</sequence>
<comment type="caution">
    <text evidence="2">The sequence shown here is derived from an EMBL/GenBank/DDBJ whole genome shotgun (WGS) entry which is preliminary data.</text>
</comment>
<dbReference type="Proteomes" id="UP001642540">
    <property type="component" value="Unassembled WGS sequence"/>
</dbReference>